<comment type="caution">
    <text evidence="1">The sequence shown here is derived from an EMBL/GenBank/DDBJ whole genome shotgun (WGS) entry which is preliminary data.</text>
</comment>
<name>A0A5K1VFQ1_ENTHI</name>
<dbReference type="AlphaFoldDB" id="A0A5K1VFQ1"/>
<dbReference type="VEuPathDB" id="AmoebaDB:EHI8A_185920"/>
<reference evidence="1 2" key="1">
    <citation type="submission" date="2016-05" db="EMBL/GenBank/DDBJ databases">
        <title>First whole genome sequencing of Entamoeba histolytica HM1:IMSS-clone-6.</title>
        <authorList>
            <person name="Mukherjee Avik.K."/>
            <person name="Izumyama S."/>
            <person name="Nakada-Tsukui K."/>
            <person name="Nozaki T."/>
        </authorList>
    </citation>
    <scope>NUCLEOTIDE SEQUENCE [LARGE SCALE GENOMIC DNA]</scope>
    <source>
        <strain evidence="1 2">HM1:IMSS clone 6</strain>
    </source>
</reference>
<dbReference type="Proteomes" id="UP000078387">
    <property type="component" value="Unassembled WGS sequence"/>
</dbReference>
<evidence type="ECO:0000313" key="2">
    <source>
        <dbReference type="Proteomes" id="UP000078387"/>
    </source>
</evidence>
<proteinExistence type="predicted"/>
<dbReference type="VEuPathDB" id="AmoebaDB:EHI_025210"/>
<dbReference type="VEuPathDB" id="AmoebaDB:EHI7A_159300"/>
<dbReference type="EMBL" id="BDEQ01000001">
    <property type="protein sequence ID" value="GAT95682.1"/>
    <property type="molecule type" value="Genomic_DNA"/>
</dbReference>
<sequence>MLCVPYKRRFEDDDDENQIQRNQIQFHMIKMFPMLRRMKFDESFLQGKRYVEDLPTDGESQKQEKPPIKEQTIVPMEVCHPVDWKPKMVKELEHVGYQPNPLLDRIFWKKPTNAMIVYQEPNHCVKQMINSKLNTTQNTPSKMMDLC</sequence>
<dbReference type="VEuPathDB" id="AmoebaDB:EHI5A_199400"/>
<gene>
    <name evidence="1" type="ORF">CL6EHI_025210</name>
</gene>
<protein>
    <submittedName>
        <fullName evidence="1">Uncharacterized protein</fullName>
    </submittedName>
</protein>
<dbReference type="VEuPathDB" id="AmoebaDB:KM1_268090"/>
<organism evidence="1 2">
    <name type="scientific">Entamoeba histolytica</name>
    <dbReference type="NCBI Taxonomy" id="5759"/>
    <lineage>
        <taxon>Eukaryota</taxon>
        <taxon>Amoebozoa</taxon>
        <taxon>Evosea</taxon>
        <taxon>Archamoebae</taxon>
        <taxon>Mastigamoebida</taxon>
        <taxon>Entamoebidae</taxon>
        <taxon>Entamoeba</taxon>
    </lineage>
</organism>
<dbReference type="OMA" id="VPMEVYH"/>
<evidence type="ECO:0000313" key="1">
    <source>
        <dbReference type="EMBL" id="GAT95682.1"/>
    </source>
</evidence>
<accession>A0A5K1VFQ1</accession>